<reference evidence="6 7" key="1">
    <citation type="submission" date="2017-10" db="EMBL/GenBank/DDBJ databases">
        <title>Massilia psychrophilum sp. nov., a novel purple-pigmented bacterium isolated from Tianshan glacier, Xinjiang Municipality, China.</title>
        <authorList>
            <person name="Wang H."/>
        </authorList>
    </citation>
    <scope>NUCLEOTIDE SEQUENCE [LARGE SCALE GENOMIC DNA]</scope>
    <source>
        <strain evidence="6 7">JCM 30074</strain>
    </source>
</reference>
<dbReference type="InterPro" id="IPR001789">
    <property type="entry name" value="Sig_transdc_resp-reg_receiver"/>
</dbReference>
<feature type="domain" description="HTH luxR-type" evidence="4">
    <location>
        <begin position="148"/>
        <end position="213"/>
    </location>
</feature>
<keyword evidence="7" id="KW-1185">Reference proteome</keyword>
<sequence>MHDKETAQLRVLLADDHPIVMSGFALSLQSKGIEVIGQVTTPNEAVEAYGKLKPDVLMMDLRFGEKLTGLDAAKTILERDPKANILFLSQFDQDALIKQTYSIGGRGFLTKDISAGDLAQAVADASRGETYFLDRIAKRLANLSVKGDQSPGAVLDAREFEIFLLTAKGRTNQEMAELLGLSQKTISNVTHALKEKLGTNRNADLTLLAVKHGYVEP</sequence>
<organism evidence="6 7">
    <name type="scientific">Massilia eurypsychrophila</name>
    <dbReference type="NCBI Taxonomy" id="1485217"/>
    <lineage>
        <taxon>Bacteria</taxon>
        <taxon>Pseudomonadati</taxon>
        <taxon>Pseudomonadota</taxon>
        <taxon>Betaproteobacteria</taxon>
        <taxon>Burkholderiales</taxon>
        <taxon>Oxalobacteraceae</taxon>
        <taxon>Telluria group</taxon>
        <taxon>Massilia</taxon>
    </lineage>
</organism>
<dbReference type="SUPFAM" id="SSF46894">
    <property type="entry name" value="C-terminal effector domain of the bipartite response regulators"/>
    <property type="match status" value="1"/>
</dbReference>
<dbReference type="PROSITE" id="PS50043">
    <property type="entry name" value="HTH_LUXR_2"/>
    <property type="match status" value="1"/>
</dbReference>
<evidence type="ECO:0000256" key="3">
    <source>
        <dbReference type="PROSITE-ProRule" id="PRU00169"/>
    </source>
</evidence>
<dbReference type="RefSeq" id="WP_099792695.1">
    <property type="nucleotide sequence ID" value="NZ_JBHLYV010000088.1"/>
</dbReference>
<dbReference type="InterPro" id="IPR000792">
    <property type="entry name" value="Tscrpt_reg_LuxR_C"/>
</dbReference>
<dbReference type="CDD" id="cd06170">
    <property type="entry name" value="LuxR_C_like"/>
    <property type="match status" value="1"/>
</dbReference>
<evidence type="ECO:0000256" key="1">
    <source>
        <dbReference type="ARBA" id="ARBA00022553"/>
    </source>
</evidence>
<feature type="domain" description="Response regulatory" evidence="5">
    <location>
        <begin position="10"/>
        <end position="126"/>
    </location>
</feature>
<dbReference type="Pfam" id="PF00072">
    <property type="entry name" value="Response_reg"/>
    <property type="match status" value="1"/>
</dbReference>
<dbReference type="InterPro" id="IPR058245">
    <property type="entry name" value="NreC/VraR/RcsB-like_REC"/>
</dbReference>
<dbReference type="InterPro" id="IPR016032">
    <property type="entry name" value="Sig_transdc_resp-reg_C-effctor"/>
</dbReference>
<dbReference type="GO" id="GO:0003677">
    <property type="term" value="F:DNA binding"/>
    <property type="evidence" value="ECO:0007669"/>
    <property type="project" value="UniProtKB-KW"/>
</dbReference>
<proteinExistence type="predicted"/>
<comment type="caution">
    <text evidence="6">The sequence shown here is derived from an EMBL/GenBank/DDBJ whole genome shotgun (WGS) entry which is preliminary data.</text>
</comment>
<dbReference type="PROSITE" id="PS50110">
    <property type="entry name" value="RESPONSE_REGULATORY"/>
    <property type="match status" value="1"/>
</dbReference>
<dbReference type="InterPro" id="IPR039420">
    <property type="entry name" value="WalR-like"/>
</dbReference>
<dbReference type="PANTHER" id="PTHR43214">
    <property type="entry name" value="TWO-COMPONENT RESPONSE REGULATOR"/>
    <property type="match status" value="1"/>
</dbReference>
<accession>A0A2G8T9B9</accession>
<dbReference type="Gene3D" id="3.40.50.2300">
    <property type="match status" value="1"/>
</dbReference>
<dbReference type="SMART" id="SM00448">
    <property type="entry name" value="REC"/>
    <property type="match status" value="1"/>
</dbReference>
<dbReference type="GO" id="GO:0000160">
    <property type="term" value="P:phosphorelay signal transduction system"/>
    <property type="evidence" value="ECO:0007669"/>
    <property type="project" value="InterPro"/>
</dbReference>
<evidence type="ECO:0000259" key="4">
    <source>
        <dbReference type="PROSITE" id="PS50043"/>
    </source>
</evidence>
<dbReference type="PRINTS" id="PR00038">
    <property type="entry name" value="HTHLUXR"/>
</dbReference>
<dbReference type="PANTHER" id="PTHR43214:SF43">
    <property type="entry name" value="TWO-COMPONENT RESPONSE REGULATOR"/>
    <property type="match status" value="1"/>
</dbReference>
<name>A0A2G8T9B9_9BURK</name>
<evidence type="ECO:0000313" key="6">
    <source>
        <dbReference type="EMBL" id="PIL42650.1"/>
    </source>
</evidence>
<gene>
    <name evidence="6" type="ORF">CR105_23245</name>
</gene>
<feature type="modified residue" description="4-aspartylphosphate" evidence="3">
    <location>
        <position position="60"/>
    </location>
</feature>
<keyword evidence="1 3" id="KW-0597">Phosphoprotein</keyword>
<evidence type="ECO:0000313" key="7">
    <source>
        <dbReference type="Proteomes" id="UP000230390"/>
    </source>
</evidence>
<dbReference type="SUPFAM" id="SSF52172">
    <property type="entry name" value="CheY-like"/>
    <property type="match status" value="1"/>
</dbReference>
<dbReference type="GO" id="GO:0006355">
    <property type="term" value="P:regulation of DNA-templated transcription"/>
    <property type="evidence" value="ECO:0007669"/>
    <property type="project" value="InterPro"/>
</dbReference>
<dbReference type="SMART" id="SM00421">
    <property type="entry name" value="HTH_LUXR"/>
    <property type="match status" value="1"/>
</dbReference>
<dbReference type="AlphaFoldDB" id="A0A2G8T9B9"/>
<evidence type="ECO:0000259" key="5">
    <source>
        <dbReference type="PROSITE" id="PS50110"/>
    </source>
</evidence>
<dbReference type="Pfam" id="PF00196">
    <property type="entry name" value="GerE"/>
    <property type="match status" value="1"/>
</dbReference>
<dbReference type="EMBL" id="PDOC01000023">
    <property type="protein sequence ID" value="PIL42650.1"/>
    <property type="molecule type" value="Genomic_DNA"/>
</dbReference>
<dbReference type="InterPro" id="IPR011006">
    <property type="entry name" value="CheY-like_superfamily"/>
</dbReference>
<dbReference type="Proteomes" id="UP000230390">
    <property type="component" value="Unassembled WGS sequence"/>
</dbReference>
<keyword evidence="2 6" id="KW-0238">DNA-binding</keyword>
<protein>
    <submittedName>
        <fullName evidence="6">DNA-binding response regulator</fullName>
    </submittedName>
</protein>
<evidence type="ECO:0000256" key="2">
    <source>
        <dbReference type="ARBA" id="ARBA00023125"/>
    </source>
</evidence>
<dbReference type="OrthoDB" id="9780593at2"/>
<dbReference type="CDD" id="cd17535">
    <property type="entry name" value="REC_NarL-like"/>
    <property type="match status" value="1"/>
</dbReference>